<keyword evidence="6" id="KW-0808">Transferase</keyword>
<feature type="transmembrane region" description="Helical" evidence="12">
    <location>
        <begin position="130"/>
        <end position="154"/>
    </location>
</feature>
<evidence type="ECO:0000259" key="13">
    <source>
        <dbReference type="PROSITE" id="PS50109"/>
    </source>
</evidence>
<keyword evidence="7 12" id="KW-0812">Transmembrane</keyword>
<accession>A0A1M7TL52</accession>
<dbReference type="InterPro" id="IPR007895">
    <property type="entry name" value="MASE1"/>
</dbReference>
<dbReference type="CDD" id="cd00082">
    <property type="entry name" value="HisKA"/>
    <property type="match status" value="1"/>
</dbReference>
<feature type="transmembrane region" description="Helical" evidence="12">
    <location>
        <begin position="284"/>
        <end position="304"/>
    </location>
</feature>
<dbReference type="SMART" id="SM00388">
    <property type="entry name" value="HisKA"/>
    <property type="match status" value="1"/>
</dbReference>
<dbReference type="InterPro" id="IPR003594">
    <property type="entry name" value="HATPase_dom"/>
</dbReference>
<dbReference type="SUPFAM" id="SSF52172">
    <property type="entry name" value="CheY-like"/>
    <property type="match status" value="1"/>
</dbReference>
<proteinExistence type="predicted"/>
<keyword evidence="8" id="KW-0418">Kinase</keyword>
<dbReference type="Proteomes" id="UP000184096">
    <property type="component" value="Chromosome I"/>
</dbReference>
<keyword evidence="17" id="KW-1185">Reference proteome</keyword>
<dbReference type="InterPro" id="IPR004358">
    <property type="entry name" value="Sig_transdc_His_kin-like_C"/>
</dbReference>
<dbReference type="PROSITE" id="PS50113">
    <property type="entry name" value="PAC"/>
    <property type="match status" value="1"/>
</dbReference>
<sequence>MGTAAKQTVVLGRHPLASGANVISTVGVALAYFVAARLSLFLLEPADGVAVFWPAAGVSSGILIALGSAARWPVVVGVVAATIAANLLGDRNIWSSLFFAAANAADAVIIAGLIHRFFGSPFELNELRKVLALFGVTVAATSLSGIAGTIGFALFHGSTASPPVIWFHWFSSDAIGIITTAPLAIGLASLVRNVPPRREIVEGVVALAVVALLSALLVFLPNEPWTAELAIGALCPLLLWIAARLRSAFTAVATFFIAITIVWTTIFAIGVFGDLHLSVAERVLGAQVTILATSLGALVLAALFSERRLHESAILEREARLQEALRAGGVMAFDWELSTDEVRFSQNATGILGLNSQQVLRGTEWLKHIHPEDQPRAASHFDGARPDRPSHSIAFRYCRPDGGEVWLEQIAITQFDSAGKPARINGLTTDVTERKRLDEELSLARKTAELADRTKSSFLAAASHDLRQPLQTLKILQAALEHHHRSGEARKLVAGIGQSLDTMTSILSSLLDVNSLETGNLRPSVSEFSLNEIFEPLVGDVGVTAQAGGLRLRVVRSELIVRSDRRMLAEMIRNLLSNAVRYADGGRILLGCRRAGDNVRIEVWDSGVGITEDQLPHIFDEYYQGGGGADRGGFGLGLAIVKRLGEVLDHRVEVRSTVGKGTRFFIEVPRGGSGVKVPETASPVRPYNGALLGSVLVIEDEASVRSALGRLLKLRGVEATIVATATQALTLVKEEGLHPDVLLCDYNLRGSPDGMETIKQLRAALGRNVPATVMTGDTRSLTVDLISAQGISVLIKPFLADQLLEALRGQEKRG</sequence>
<name>A0A1M7TL52_9BRAD</name>
<evidence type="ECO:0000256" key="7">
    <source>
        <dbReference type="ARBA" id="ARBA00022692"/>
    </source>
</evidence>
<feature type="transmembrane region" description="Helical" evidence="12">
    <location>
        <begin position="249"/>
        <end position="272"/>
    </location>
</feature>
<feature type="transmembrane region" description="Helical" evidence="12">
    <location>
        <begin position="93"/>
        <end position="118"/>
    </location>
</feature>
<dbReference type="SUPFAM" id="SSF47384">
    <property type="entry name" value="Homodimeric domain of signal transducing histidine kinase"/>
    <property type="match status" value="1"/>
</dbReference>
<dbReference type="Gene3D" id="2.10.70.100">
    <property type="match status" value="1"/>
</dbReference>
<dbReference type="InterPro" id="IPR000014">
    <property type="entry name" value="PAS"/>
</dbReference>
<feature type="domain" description="PAC" evidence="15">
    <location>
        <begin position="391"/>
        <end position="443"/>
    </location>
</feature>
<dbReference type="SUPFAM" id="SSF55785">
    <property type="entry name" value="PYP-like sensor domain (PAS domain)"/>
    <property type="match status" value="1"/>
</dbReference>
<dbReference type="NCBIfam" id="TIGR00229">
    <property type="entry name" value="sensory_box"/>
    <property type="match status" value="1"/>
</dbReference>
<evidence type="ECO:0000256" key="8">
    <source>
        <dbReference type="ARBA" id="ARBA00022777"/>
    </source>
</evidence>
<dbReference type="InterPro" id="IPR005467">
    <property type="entry name" value="His_kinase_dom"/>
</dbReference>
<feature type="transmembrane region" description="Helical" evidence="12">
    <location>
        <begin position="200"/>
        <end position="219"/>
    </location>
</feature>
<dbReference type="InterPro" id="IPR035965">
    <property type="entry name" value="PAS-like_dom_sf"/>
</dbReference>
<dbReference type="Gene3D" id="3.30.565.10">
    <property type="entry name" value="Histidine kinase-like ATPase, C-terminal domain"/>
    <property type="match status" value="1"/>
</dbReference>
<reference evidence="17" key="1">
    <citation type="submission" date="2016-11" db="EMBL/GenBank/DDBJ databases">
        <authorList>
            <person name="Varghese N."/>
            <person name="Submissions S."/>
        </authorList>
    </citation>
    <scope>NUCLEOTIDE SEQUENCE [LARGE SCALE GENOMIC DNA]</scope>
    <source>
        <strain evidence="17">GAS401</strain>
    </source>
</reference>
<feature type="domain" description="Response regulatory" evidence="14">
    <location>
        <begin position="694"/>
        <end position="811"/>
    </location>
</feature>
<dbReference type="PROSITE" id="PS50109">
    <property type="entry name" value="HIS_KIN"/>
    <property type="match status" value="1"/>
</dbReference>
<feature type="transmembrane region" description="Helical" evidence="12">
    <location>
        <begin position="20"/>
        <end position="43"/>
    </location>
</feature>
<feature type="domain" description="Histidine kinase" evidence="13">
    <location>
        <begin position="461"/>
        <end position="672"/>
    </location>
</feature>
<feature type="transmembrane region" description="Helical" evidence="12">
    <location>
        <begin position="50"/>
        <end position="73"/>
    </location>
</feature>
<dbReference type="GO" id="GO:0009927">
    <property type="term" value="F:histidine phosphotransfer kinase activity"/>
    <property type="evidence" value="ECO:0007669"/>
    <property type="project" value="TreeGrafter"/>
</dbReference>
<dbReference type="SMART" id="SM00448">
    <property type="entry name" value="REC"/>
    <property type="match status" value="1"/>
</dbReference>
<dbReference type="Pfam" id="PF02518">
    <property type="entry name" value="HATPase_c"/>
    <property type="match status" value="1"/>
</dbReference>
<keyword evidence="4" id="KW-1003">Cell membrane</keyword>
<evidence type="ECO:0000256" key="5">
    <source>
        <dbReference type="ARBA" id="ARBA00022553"/>
    </source>
</evidence>
<feature type="transmembrane region" description="Helical" evidence="12">
    <location>
        <begin position="166"/>
        <end position="188"/>
    </location>
</feature>
<dbReference type="InterPro" id="IPR036097">
    <property type="entry name" value="HisK_dim/P_sf"/>
</dbReference>
<evidence type="ECO:0000256" key="3">
    <source>
        <dbReference type="ARBA" id="ARBA00012438"/>
    </source>
</evidence>
<dbReference type="PROSITE" id="PS50110">
    <property type="entry name" value="RESPONSE_REGULATORY"/>
    <property type="match status" value="1"/>
</dbReference>
<dbReference type="InterPro" id="IPR036890">
    <property type="entry name" value="HATPase_C_sf"/>
</dbReference>
<dbReference type="Gene3D" id="1.10.287.130">
    <property type="match status" value="1"/>
</dbReference>
<evidence type="ECO:0000259" key="15">
    <source>
        <dbReference type="PROSITE" id="PS50113"/>
    </source>
</evidence>
<feature type="modified residue" description="4-aspartylphosphate" evidence="11">
    <location>
        <position position="745"/>
    </location>
</feature>
<dbReference type="InterPro" id="IPR013655">
    <property type="entry name" value="PAS_fold_3"/>
</dbReference>
<dbReference type="RefSeq" id="WP_072817755.1">
    <property type="nucleotide sequence ID" value="NZ_LT670849.1"/>
</dbReference>
<dbReference type="SMART" id="SM00387">
    <property type="entry name" value="HATPase_c"/>
    <property type="match status" value="1"/>
</dbReference>
<keyword evidence="5 11" id="KW-0597">Phosphoprotein</keyword>
<evidence type="ECO:0000256" key="9">
    <source>
        <dbReference type="ARBA" id="ARBA00022989"/>
    </source>
</evidence>
<dbReference type="InterPro" id="IPR000700">
    <property type="entry name" value="PAS-assoc_C"/>
</dbReference>
<dbReference type="InterPro" id="IPR003661">
    <property type="entry name" value="HisK_dim/P_dom"/>
</dbReference>
<dbReference type="EMBL" id="LT670849">
    <property type="protein sequence ID" value="SHN71435.1"/>
    <property type="molecule type" value="Genomic_DNA"/>
</dbReference>
<evidence type="ECO:0000313" key="17">
    <source>
        <dbReference type="Proteomes" id="UP000184096"/>
    </source>
</evidence>
<keyword evidence="9 12" id="KW-1133">Transmembrane helix</keyword>
<dbReference type="PANTHER" id="PTHR43047">
    <property type="entry name" value="TWO-COMPONENT HISTIDINE PROTEIN KINASE"/>
    <property type="match status" value="1"/>
</dbReference>
<evidence type="ECO:0000256" key="1">
    <source>
        <dbReference type="ARBA" id="ARBA00000085"/>
    </source>
</evidence>
<feature type="transmembrane region" description="Helical" evidence="12">
    <location>
        <begin position="225"/>
        <end position="242"/>
    </location>
</feature>
<dbReference type="InterPro" id="IPR001789">
    <property type="entry name" value="Sig_transdc_resp-reg_receiver"/>
</dbReference>
<dbReference type="Pfam" id="PF00512">
    <property type="entry name" value="HisKA"/>
    <property type="match status" value="1"/>
</dbReference>
<dbReference type="EC" id="2.7.13.3" evidence="3"/>
<evidence type="ECO:0000259" key="14">
    <source>
        <dbReference type="PROSITE" id="PS50110"/>
    </source>
</evidence>
<dbReference type="SUPFAM" id="SSF55874">
    <property type="entry name" value="ATPase domain of HSP90 chaperone/DNA topoisomerase II/histidine kinase"/>
    <property type="match status" value="1"/>
</dbReference>
<evidence type="ECO:0000256" key="6">
    <source>
        <dbReference type="ARBA" id="ARBA00022679"/>
    </source>
</evidence>
<dbReference type="FunFam" id="3.30.565.10:FF:000049">
    <property type="entry name" value="Two-component sensor histidine kinase"/>
    <property type="match status" value="1"/>
</dbReference>
<dbReference type="Pfam" id="PF08447">
    <property type="entry name" value="PAS_3"/>
    <property type="match status" value="1"/>
</dbReference>
<organism evidence="16 17">
    <name type="scientific">Bradyrhizobium erythrophlei</name>
    <dbReference type="NCBI Taxonomy" id="1437360"/>
    <lineage>
        <taxon>Bacteria</taxon>
        <taxon>Pseudomonadati</taxon>
        <taxon>Pseudomonadota</taxon>
        <taxon>Alphaproteobacteria</taxon>
        <taxon>Hyphomicrobiales</taxon>
        <taxon>Nitrobacteraceae</taxon>
        <taxon>Bradyrhizobium</taxon>
    </lineage>
</organism>
<dbReference type="CDD" id="cd00130">
    <property type="entry name" value="PAS"/>
    <property type="match status" value="1"/>
</dbReference>
<dbReference type="AlphaFoldDB" id="A0A1M7TL52"/>
<protein>
    <recommendedName>
        <fullName evidence="3">histidine kinase</fullName>
        <ecNumber evidence="3">2.7.13.3</ecNumber>
    </recommendedName>
</protein>
<dbReference type="GO" id="GO:0000155">
    <property type="term" value="F:phosphorelay sensor kinase activity"/>
    <property type="evidence" value="ECO:0007669"/>
    <property type="project" value="InterPro"/>
</dbReference>
<dbReference type="Gene3D" id="3.30.450.20">
    <property type="entry name" value="PAS domain"/>
    <property type="match status" value="1"/>
</dbReference>
<dbReference type="CDD" id="cd00156">
    <property type="entry name" value="REC"/>
    <property type="match status" value="1"/>
</dbReference>
<dbReference type="InterPro" id="IPR011006">
    <property type="entry name" value="CheY-like_superfamily"/>
</dbReference>
<dbReference type="GO" id="GO:0005886">
    <property type="term" value="C:plasma membrane"/>
    <property type="evidence" value="ECO:0007669"/>
    <property type="project" value="UniProtKB-SubCell"/>
</dbReference>
<comment type="catalytic activity">
    <reaction evidence="1">
        <text>ATP + protein L-histidine = ADP + protein N-phospho-L-histidine.</text>
        <dbReference type="EC" id="2.7.13.3"/>
    </reaction>
</comment>
<dbReference type="Pfam" id="PF05231">
    <property type="entry name" value="MASE1"/>
    <property type="match status" value="1"/>
</dbReference>
<evidence type="ECO:0000256" key="4">
    <source>
        <dbReference type="ARBA" id="ARBA00022475"/>
    </source>
</evidence>
<evidence type="ECO:0000256" key="10">
    <source>
        <dbReference type="ARBA" id="ARBA00023136"/>
    </source>
</evidence>
<comment type="subcellular location">
    <subcellularLocation>
        <location evidence="2">Cell membrane</location>
        <topology evidence="2">Multi-pass membrane protein</topology>
    </subcellularLocation>
</comment>
<dbReference type="PANTHER" id="PTHR43047:SF9">
    <property type="entry name" value="HISTIDINE KINASE"/>
    <property type="match status" value="1"/>
</dbReference>
<dbReference type="CDD" id="cd00075">
    <property type="entry name" value="HATPase"/>
    <property type="match status" value="1"/>
</dbReference>
<dbReference type="PRINTS" id="PR00344">
    <property type="entry name" value="BCTRLSENSOR"/>
</dbReference>
<evidence type="ECO:0000256" key="12">
    <source>
        <dbReference type="SAM" id="Phobius"/>
    </source>
</evidence>
<evidence type="ECO:0000256" key="11">
    <source>
        <dbReference type="PROSITE-ProRule" id="PRU00169"/>
    </source>
</evidence>
<dbReference type="Pfam" id="PF00072">
    <property type="entry name" value="Response_reg"/>
    <property type="match status" value="1"/>
</dbReference>
<evidence type="ECO:0000256" key="2">
    <source>
        <dbReference type="ARBA" id="ARBA00004651"/>
    </source>
</evidence>
<evidence type="ECO:0000313" key="16">
    <source>
        <dbReference type="EMBL" id="SHN71435.1"/>
    </source>
</evidence>
<gene>
    <name evidence="16" type="ORF">SAMN05444170_2027</name>
</gene>
<keyword evidence="10 12" id="KW-0472">Membrane</keyword>
<dbReference type="Gene3D" id="3.40.50.2300">
    <property type="match status" value="1"/>
</dbReference>